<reference evidence="3" key="1">
    <citation type="journal article" date="2019" name="Int. J. Syst. Evol. Microbiol.">
        <title>The Global Catalogue of Microorganisms (GCM) 10K type strain sequencing project: providing services to taxonomists for standard genome sequencing and annotation.</title>
        <authorList>
            <consortium name="The Broad Institute Genomics Platform"/>
            <consortium name="The Broad Institute Genome Sequencing Center for Infectious Disease"/>
            <person name="Wu L."/>
            <person name="Ma J."/>
        </authorList>
    </citation>
    <scope>NUCLEOTIDE SEQUENCE [LARGE SCALE GENOMIC DNA]</scope>
    <source>
        <strain evidence="3">NBRC 106310</strain>
    </source>
</reference>
<dbReference type="Pfam" id="PF07510">
    <property type="entry name" value="GmrSD_C"/>
    <property type="match status" value="1"/>
</dbReference>
<dbReference type="EMBL" id="AP027728">
    <property type="protein sequence ID" value="BDZ38780.1"/>
    <property type="molecule type" value="Genomic_DNA"/>
</dbReference>
<sequence>MAPESASAPYDRGRFEHWIDLDGDGCNTRYEVLIDESTSPVTVSGRCTLTGGTWVSPYDGLIAYSPADIEIDHVIPLAEAWRSGASEWTDARRKAFANDLDVPYALTAASSVSNQSKSDKDPAKWLPTNSAFTCEYVTSWALVKYRWTLTVDPMELAAIQAILSGECGAASITLPTVVEAMAVHPVTPTTFTDVSAGMSFRDEIMWLADRGISTGWADGTFRPYAPVTRDAMAAFMYRLAGSPDFTIPTSSPFLDVPTNYQFYKEISWLATQGITTGWPVSGGQEFRPWNFITRDAMAAFLYRYAGSPAYTPSGSSPFSDLRSTSSFYTEIRWLAARGISTGSDIGYGCRNYEPFGNVKRDAMAAFMYRATVGGTTPVAEGTCSPPAPPMKPTPPVEPTGTYISGYVSPGAFCKKENAGWYGRSKTGVLMRCTTSSSDSRLRWRAV</sequence>
<dbReference type="InterPro" id="IPR011089">
    <property type="entry name" value="GmrSD_C"/>
</dbReference>
<name>A0ABM8FSX8_9MICO</name>
<gene>
    <name evidence="2" type="ORF">GCM10025863_13940</name>
</gene>
<evidence type="ECO:0000259" key="1">
    <source>
        <dbReference type="PROSITE" id="PS51272"/>
    </source>
</evidence>
<dbReference type="PANTHER" id="PTHR24094">
    <property type="entry name" value="SECRETED PROTEIN"/>
    <property type="match status" value="1"/>
</dbReference>
<dbReference type="Pfam" id="PF00395">
    <property type="entry name" value="SLH"/>
    <property type="match status" value="3"/>
</dbReference>
<keyword evidence="3" id="KW-1185">Reference proteome</keyword>
<evidence type="ECO:0000313" key="3">
    <source>
        <dbReference type="Proteomes" id="UP001321543"/>
    </source>
</evidence>
<proteinExistence type="predicted"/>
<dbReference type="PROSITE" id="PS51272">
    <property type="entry name" value="SLH"/>
    <property type="match status" value="2"/>
</dbReference>
<organism evidence="2 3">
    <name type="scientific">Microbacterium suwonense</name>
    <dbReference type="NCBI Taxonomy" id="683047"/>
    <lineage>
        <taxon>Bacteria</taxon>
        <taxon>Bacillati</taxon>
        <taxon>Actinomycetota</taxon>
        <taxon>Actinomycetes</taxon>
        <taxon>Micrococcales</taxon>
        <taxon>Microbacteriaceae</taxon>
        <taxon>Microbacterium</taxon>
    </lineage>
</organism>
<dbReference type="Proteomes" id="UP001321543">
    <property type="component" value="Chromosome"/>
</dbReference>
<feature type="domain" description="SLH" evidence="1">
    <location>
        <begin position="251"/>
        <end position="315"/>
    </location>
</feature>
<evidence type="ECO:0000313" key="2">
    <source>
        <dbReference type="EMBL" id="BDZ38780.1"/>
    </source>
</evidence>
<accession>A0ABM8FSX8</accession>
<dbReference type="InterPro" id="IPR001119">
    <property type="entry name" value="SLH_dom"/>
</dbReference>
<feature type="domain" description="SLH" evidence="1">
    <location>
        <begin position="187"/>
        <end position="250"/>
    </location>
</feature>
<protein>
    <recommendedName>
        <fullName evidence="1">SLH domain-containing protein</fullName>
    </recommendedName>
</protein>
<dbReference type="PANTHER" id="PTHR24094:SF15">
    <property type="entry name" value="AMP-DEPENDENT SYNTHETASE_LIGASE DOMAIN-CONTAINING PROTEIN-RELATED"/>
    <property type="match status" value="1"/>
</dbReference>